<accession>A0A073CBR8</accession>
<dbReference type="Pfam" id="PF08665">
    <property type="entry name" value="PglZ"/>
    <property type="match status" value="1"/>
</dbReference>
<dbReference type="EMBL" id="CM002803">
    <property type="protein sequence ID" value="KEI65561.1"/>
    <property type="molecule type" value="Genomic_DNA"/>
</dbReference>
<dbReference type="STRING" id="388467.A19Y_0339"/>
<evidence type="ECO:0000313" key="2">
    <source>
        <dbReference type="Proteomes" id="UP000027395"/>
    </source>
</evidence>
<proteinExistence type="predicted"/>
<dbReference type="Proteomes" id="UP000027395">
    <property type="component" value="Chromosome"/>
</dbReference>
<sequence length="739" mass="85585">MNKIILDPTELYQPLTDYLVITNEVEWLQSFTLEANAYWIKGKRLCAWTKEWLRVRNKSDLIIEIKQHPRPKLEAIFAPLSIPNNWDNQHIFKMITQLDSYASNHPIESLLADVTNTEENFWLLDNLSVENLAQWLCIEVPEDYQIFEDVWKYKNSQNHDNDNLISYYQSENKHQVLINWLGLGSDLDIINILGKYPLNIPDVYLKEFSDFWRQKIYQTEAKILDELILYQQTGNEIIAFIAYNILLDKPIWITPKRINKISSYLGGQKTSQLQQKLSPIQPLTLSIDASPQDALEWVTESYLPFRRWETTINYTPKEEQMSEQLADDFVNWMLKNYPELKIDNVDKSFLNYNGTSQLVKLAQESIVIWVVVDGLGWLDHQELVTILTQNNQLLLETDITPRFSILPTKTEYAKWSIYSQLLPQHPSWKPNAKSGFSMVKSGNRYTDQNKHELIQDLKENKYQIYCWDTDQLDELYHQEKDWKTLYQVERISRLEGIARNIQHFLDHCPNSKKLKVVISSDHGQIMGDVQKLSNCPEELESKGRMAIGKTDDSRFVFLDARRFGLPHDISIVRNSDCISAFNYTKDKQIIGSHGGLFPEEVVVGFSVLSQSLQRYPVIVTCSGEGKAKRPGELTITIHNHNPVSLTNLCLYINQLNDFKTGKMLDITIKPNDQVTQKISISEYPDLAPDKNENKIELSGQLTFSFSNTDSSQSNLDPQSYIIIKQIFSSGIQGGLDDFF</sequence>
<protein>
    <recommendedName>
        <fullName evidence="3">PglZ domain-containing protein</fullName>
    </recommendedName>
</protein>
<dbReference type="AlphaFoldDB" id="A0A073CBR8"/>
<dbReference type="HOGENOM" id="CLU_362826_0_0_3"/>
<evidence type="ECO:0000313" key="1">
    <source>
        <dbReference type="EMBL" id="KEI65561.1"/>
    </source>
</evidence>
<dbReference type="RefSeq" id="WP_042151516.1">
    <property type="nucleotide sequence ID" value="NZ_CM002803.1"/>
</dbReference>
<organism evidence="1 2">
    <name type="scientific">Planktothrix agardhii (strain NIVA-CYA 126/8)</name>
    <dbReference type="NCBI Taxonomy" id="388467"/>
    <lineage>
        <taxon>Bacteria</taxon>
        <taxon>Bacillati</taxon>
        <taxon>Cyanobacteriota</taxon>
        <taxon>Cyanophyceae</taxon>
        <taxon>Oscillatoriophycideae</taxon>
        <taxon>Oscillatoriales</taxon>
        <taxon>Microcoleaceae</taxon>
        <taxon>Planktothrix</taxon>
    </lineage>
</organism>
<dbReference type="eggNOG" id="ENOG502Z7TV">
    <property type="taxonomic scope" value="Bacteria"/>
</dbReference>
<gene>
    <name evidence="1" type="ORF">A19Y_0339</name>
</gene>
<name>A0A073CBR8_PLAA1</name>
<reference evidence="1 2" key="1">
    <citation type="journal article" date="2014" name="Appl. Environ. Microbiol.">
        <title>Elucidation of insertion elements encoded on plasmids and in vitro construction of shuttle vectors from the toxic cyanobacterium Planktothrix.</title>
        <authorList>
            <person name="Christiansen G."/>
            <person name="Goesmann A."/>
            <person name="Kurmayer R."/>
        </authorList>
    </citation>
    <scope>NUCLEOTIDE SEQUENCE [LARGE SCALE GENOMIC DNA]</scope>
    <source>
        <strain evidence="1 2">NIVA-CYA 126/8</strain>
    </source>
</reference>
<dbReference type="PATRIC" id="fig|388467.6.peg.289"/>
<evidence type="ECO:0008006" key="3">
    <source>
        <dbReference type="Google" id="ProtNLM"/>
    </source>
</evidence>
<keyword evidence="2" id="KW-1185">Reference proteome</keyword>